<gene>
    <name evidence="2" type="ORF">Sru01_40760</name>
</gene>
<dbReference type="Pfam" id="PF18735">
    <property type="entry name" value="HEPN_RiboL-PSP"/>
    <property type="match status" value="1"/>
</dbReference>
<dbReference type="EMBL" id="BOOU01000054">
    <property type="protein sequence ID" value="GII79094.1"/>
    <property type="molecule type" value="Genomic_DNA"/>
</dbReference>
<proteinExistence type="predicted"/>
<sequence length="203" mass="22734">MTSKELGWLGQMLDELKADLIVTGKDYDKYSRQEHRMALSFRLLASAAVEQYVEDRCKAAARHGLNRLPKGQPTRTGHSLTLWYLIKRDKGVIPLNAAEVPKAADFLNAVHAAYENTVNKTHGMDDKDLRALVIPLGLPETDIDGVLCAMLKDLSNERNKAAHRLINRAKSMTEPIEEWNKIQAILYLLKDLDAALDRAATNS</sequence>
<dbReference type="InterPro" id="IPR041519">
    <property type="entry name" value="HEPN_RiboL-PSP"/>
</dbReference>
<protein>
    <recommendedName>
        <fullName evidence="1">RiboL-PSP-HEPN domain-containing protein</fullName>
    </recommendedName>
</protein>
<evidence type="ECO:0000313" key="2">
    <source>
        <dbReference type="EMBL" id="GII79094.1"/>
    </source>
</evidence>
<name>A0A919V0U8_9ACTN</name>
<feature type="domain" description="RiboL-PSP-HEPN" evidence="1">
    <location>
        <begin position="37"/>
        <end position="196"/>
    </location>
</feature>
<dbReference type="RefSeq" id="WP_203988827.1">
    <property type="nucleotide sequence ID" value="NZ_BOOU01000054.1"/>
</dbReference>
<evidence type="ECO:0000259" key="1">
    <source>
        <dbReference type="Pfam" id="PF18735"/>
    </source>
</evidence>
<comment type="caution">
    <text evidence="2">The sequence shown here is derived from an EMBL/GenBank/DDBJ whole genome shotgun (WGS) entry which is preliminary data.</text>
</comment>
<dbReference type="AlphaFoldDB" id="A0A919V0U8"/>
<organism evidence="2 3">
    <name type="scientific">Sphaerisporangium rufum</name>
    <dbReference type="NCBI Taxonomy" id="1381558"/>
    <lineage>
        <taxon>Bacteria</taxon>
        <taxon>Bacillati</taxon>
        <taxon>Actinomycetota</taxon>
        <taxon>Actinomycetes</taxon>
        <taxon>Streptosporangiales</taxon>
        <taxon>Streptosporangiaceae</taxon>
        <taxon>Sphaerisporangium</taxon>
    </lineage>
</organism>
<keyword evidence="3" id="KW-1185">Reference proteome</keyword>
<reference evidence="2" key="1">
    <citation type="submission" date="2021-01" db="EMBL/GenBank/DDBJ databases">
        <title>Whole genome shotgun sequence of Sphaerisporangium rufum NBRC 109079.</title>
        <authorList>
            <person name="Komaki H."/>
            <person name="Tamura T."/>
        </authorList>
    </citation>
    <scope>NUCLEOTIDE SEQUENCE</scope>
    <source>
        <strain evidence="2">NBRC 109079</strain>
    </source>
</reference>
<dbReference type="Proteomes" id="UP000655287">
    <property type="component" value="Unassembled WGS sequence"/>
</dbReference>
<evidence type="ECO:0000313" key="3">
    <source>
        <dbReference type="Proteomes" id="UP000655287"/>
    </source>
</evidence>
<accession>A0A919V0U8</accession>